<evidence type="ECO:0000313" key="9">
    <source>
        <dbReference type="Proteomes" id="UP000011518"/>
    </source>
</evidence>
<reference evidence="9" key="1">
    <citation type="submission" date="2012-07" db="EMBL/GenBank/DDBJ databases">
        <title>Genome of the Chinese tree shrew, a rising model animal genetically related to primates.</title>
        <authorList>
            <person name="Zhang G."/>
            <person name="Fan Y."/>
            <person name="Yao Y."/>
            <person name="Huang Z."/>
        </authorList>
    </citation>
    <scope>NUCLEOTIDE SEQUENCE [LARGE SCALE GENOMIC DNA]</scope>
</reference>
<dbReference type="Pfam" id="PF01198">
    <property type="entry name" value="Ribosomal_L31e"/>
    <property type="match status" value="1"/>
</dbReference>
<keyword evidence="4" id="KW-0687">Ribonucleoprotein</keyword>
<dbReference type="Proteomes" id="UP000011518">
    <property type="component" value="Unassembled WGS sequence"/>
</dbReference>
<dbReference type="SUPFAM" id="SSF54575">
    <property type="entry name" value="Ribosomal protein L31e"/>
    <property type="match status" value="1"/>
</dbReference>
<dbReference type="GO" id="GO:0003735">
    <property type="term" value="F:structural constituent of ribosome"/>
    <property type="evidence" value="ECO:0007669"/>
    <property type="project" value="InterPro"/>
</dbReference>
<evidence type="ECO:0000313" key="8">
    <source>
        <dbReference type="EMBL" id="ELW62368.1"/>
    </source>
</evidence>
<comment type="function">
    <text evidence="5">Component of the large ribosomal subunit. The ribosome is a large ribonucleoprotein complex responsible for the synthesis of proteins in the cell.</text>
</comment>
<dbReference type="InterPro" id="IPR000054">
    <property type="entry name" value="Ribosomal_eL31"/>
</dbReference>
<comment type="subunit">
    <text evidence="2">Component of the large ribosomal subunit.</text>
</comment>
<organism evidence="8 9">
    <name type="scientific">Tupaia chinensis</name>
    <name type="common">Chinese tree shrew</name>
    <name type="synonym">Tupaia belangeri chinensis</name>
    <dbReference type="NCBI Taxonomy" id="246437"/>
    <lineage>
        <taxon>Eukaryota</taxon>
        <taxon>Metazoa</taxon>
        <taxon>Chordata</taxon>
        <taxon>Craniata</taxon>
        <taxon>Vertebrata</taxon>
        <taxon>Euteleostomi</taxon>
        <taxon>Mammalia</taxon>
        <taxon>Eutheria</taxon>
        <taxon>Euarchontoglires</taxon>
        <taxon>Scandentia</taxon>
        <taxon>Tupaiidae</taxon>
        <taxon>Tupaia</taxon>
    </lineage>
</organism>
<evidence type="ECO:0000256" key="7">
    <source>
        <dbReference type="ARBA" id="ARBA00035337"/>
    </source>
</evidence>
<dbReference type="Gene3D" id="3.10.440.10">
    <property type="match status" value="1"/>
</dbReference>
<accession>L9KI46</accession>
<evidence type="ECO:0000256" key="5">
    <source>
        <dbReference type="ARBA" id="ARBA00034092"/>
    </source>
</evidence>
<evidence type="ECO:0000256" key="6">
    <source>
        <dbReference type="ARBA" id="ARBA00035230"/>
    </source>
</evidence>
<evidence type="ECO:0000256" key="3">
    <source>
        <dbReference type="ARBA" id="ARBA00022980"/>
    </source>
</evidence>
<reference evidence="9" key="2">
    <citation type="journal article" date="2013" name="Nat. Commun.">
        <title>Genome of the Chinese tree shrew.</title>
        <authorList>
            <person name="Fan Y."/>
            <person name="Huang Z.Y."/>
            <person name="Cao C.C."/>
            <person name="Chen C.S."/>
            <person name="Chen Y.X."/>
            <person name="Fan D.D."/>
            <person name="He J."/>
            <person name="Hou H.L."/>
            <person name="Hu L."/>
            <person name="Hu X.T."/>
            <person name="Jiang X.T."/>
            <person name="Lai R."/>
            <person name="Lang Y.S."/>
            <person name="Liang B."/>
            <person name="Liao S.G."/>
            <person name="Mu D."/>
            <person name="Ma Y.Y."/>
            <person name="Niu Y.Y."/>
            <person name="Sun X.Q."/>
            <person name="Xia J.Q."/>
            <person name="Xiao J."/>
            <person name="Xiong Z.Q."/>
            <person name="Xu L."/>
            <person name="Yang L."/>
            <person name="Zhang Y."/>
            <person name="Zhao W."/>
            <person name="Zhao X.D."/>
            <person name="Zheng Y.T."/>
            <person name="Zhou J.M."/>
            <person name="Zhu Y.B."/>
            <person name="Zhang G.J."/>
            <person name="Wang J."/>
            <person name="Yao Y.G."/>
        </authorList>
    </citation>
    <scope>NUCLEOTIDE SEQUENCE [LARGE SCALE GENOMIC DNA]</scope>
</reference>
<gene>
    <name evidence="8" type="ORF">TREES_T100014193</name>
</gene>
<sequence length="128" mass="14467">MAPVKKGGEEKGRSAVKEVVTQEYTIDVHKRIPGLGFRKRVPQALREIRKFATKEMGTPGVRTDTRLNTAVWARGVKNVPHRLHVRVSRKGNEDEDSPNKLRSGDLCTCYLLQKSAVNVDENELLIFK</sequence>
<dbReference type="InParanoid" id="L9KI46"/>
<name>L9KI46_TUPCH</name>
<dbReference type="GO" id="GO:0002181">
    <property type="term" value="P:cytoplasmic translation"/>
    <property type="evidence" value="ECO:0007669"/>
    <property type="project" value="TreeGrafter"/>
</dbReference>
<dbReference type="PANTHER" id="PTHR10956:SF0">
    <property type="entry name" value="60S RIBOSOMAL PROTEIN L31"/>
    <property type="match status" value="1"/>
</dbReference>
<dbReference type="SMART" id="SM01380">
    <property type="entry name" value="Ribosomal_L31e"/>
    <property type="match status" value="1"/>
</dbReference>
<keyword evidence="9" id="KW-1185">Reference proteome</keyword>
<dbReference type="FunFam" id="3.10.440.10:FF:000001">
    <property type="entry name" value="60S ribosomal protein L31"/>
    <property type="match status" value="1"/>
</dbReference>
<comment type="similarity">
    <text evidence="1">Belongs to the eukaryotic ribosomal protein eL31 family.</text>
</comment>
<evidence type="ECO:0000256" key="1">
    <source>
        <dbReference type="ARBA" id="ARBA00010808"/>
    </source>
</evidence>
<dbReference type="EMBL" id="KB320823">
    <property type="protein sequence ID" value="ELW62368.1"/>
    <property type="molecule type" value="Genomic_DNA"/>
</dbReference>
<proteinExistence type="inferred from homology"/>
<protein>
    <recommendedName>
        <fullName evidence="6">Large ribosomal subunit protein eL31</fullName>
    </recommendedName>
    <alternativeName>
        <fullName evidence="7">60S ribosomal protein L31</fullName>
    </alternativeName>
</protein>
<dbReference type="InterPro" id="IPR023621">
    <property type="entry name" value="Ribosomal_eL31_dom_sf"/>
</dbReference>
<dbReference type="CDD" id="cd00463">
    <property type="entry name" value="Ribosomal_L31e"/>
    <property type="match status" value="1"/>
</dbReference>
<dbReference type="STRING" id="246437.L9KI46"/>
<keyword evidence="3 8" id="KW-0689">Ribosomal protein</keyword>
<evidence type="ECO:0000256" key="4">
    <source>
        <dbReference type="ARBA" id="ARBA00023274"/>
    </source>
</evidence>
<dbReference type="GO" id="GO:0022625">
    <property type="term" value="C:cytosolic large ribosomal subunit"/>
    <property type="evidence" value="ECO:0007669"/>
    <property type="project" value="TreeGrafter"/>
</dbReference>
<dbReference type="AlphaFoldDB" id="L9KI46"/>
<dbReference type="PANTHER" id="PTHR10956">
    <property type="entry name" value="60S RIBOSOMAL PROTEIN L31"/>
    <property type="match status" value="1"/>
</dbReference>
<evidence type="ECO:0000256" key="2">
    <source>
        <dbReference type="ARBA" id="ARBA00011133"/>
    </source>
</evidence>